<evidence type="ECO:0000256" key="5">
    <source>
        <dbReference type="PROSITE-ProRule" id="PRU00110"/>
    </source>
</evidence>
<dbReference type="PROSITE" id="PS50110">
    <property type="entry name" value="RESPONSE_REGULATORY"/>
    <property type="match status" value="1"/>
</dbReference>
<feature type="domain" description="PAC" evidence="12">
    <location>
        <begin position="526"/>
        <end position="582"/>
    </location>
</feature>
<comment type="caution">
    <text evidence="14">The sequence shown here is derived from an EMBL/GenBank/DDBJ whole genome shotgun (WGS) entry which is preliminary data.</text>
</comment>
<evidence type="ECO:0000256" key="8">
    <source>
        <dbReference type="SAM" id="MobiDB-lite"/>
    </source>
</evidence>
<dbReference type="InterPro" id="IPR011006">
    <property type="entry name" value="CheY-like_superfamily"/>
</dbReference>
<accession>A0ABU9BUQ9</accession>
<evidence type="ECO:0000256" key="2">
    <source>
        <dbReference type="ARBA" id="ARBA00012438"/>
    </source>
</evidence>
<evidence type="ECO:0000256" key="6">
    <source>
        <dbReference type="PROSITE-ProRule" id="PRU00169"/>
    </source>
</evidence>
<dbReference type="CDD" id="cd16922">
    <property type="entry name" value="HATPase_EvgS-ArcB-TorS-like"/>
    <property type="match status" value="1"/>
</dbReference>
<dbReference type="InterPro" id="IPR000700">
    <property type="entry name" value="PAS-assoc_C"/>
</dbReference>
<dbReference type="SMART" id="SM00388">
    <property type="entry name" value="HisKA"/>
    <property type="match status" value="1"/>
</dbReference>
<dbReference type="PROSITE" id="PS50109">
    <property type="entry name" value="HIS_KIN"/>
    <property type="match status" value="1"/>
</dbReference>
<dbReference type="InterPro" id="IPR005467">
    <property type="entry name" value="His_kinase_dom"/>
</dbReference>
<dbReference type="CDD" id="cd18774">
    <property type="entry name" value="PDC2_HK_sensor"/>
    <property type="match status" value="1"/>
</dbReference>
<evidence type="ECO:0000259" key="13">
    <source>
        <dbReference type="PROSITE" id="PS50894"/>
    </source>
</evidence>
<dbReference type="PANTHER" id="PTHR45339:SF5">
    <property type="entry name" value="HISTIDINE KINASE"/>
    <property type="match status" value="1"/>
</dbReference>
<evidence type="ECO:0000256" key="3">
    <source>
        <dbReference type="ARBA" id="ARBA00022553"/>
    </source>
</evidence>
<dbReference type="PROSITE" id="PS50112">
    <property type="entry name" value="PAS"/>
    <property type="match status" value="2"/>
</dbReference>
<organism evidence="14 15">
    <name type="scientific">Ideonella lacteola</name>
    <dbReference type="NCBI Taxonomy" id="2984193"/>
    <lineage>
        <taxon>Bacteria</taxon>
        <taxon>Pseudomonadati</taxon>
        <taxon>Pseudomonadota</taxon>
        <taxon>Betaproteobacteria</taxon>
        <taxon>Burkholderiales</taxon>
        <taxon>Sphaerotilaceae</taxon>
        <taxon>Ideonella</taxon>
    </lineage>
</organism>
<protein>
    <recommendedName>
        <fullName evidence="2">histidine kinase</fullName>
        <ecNumber evidence="2">2.7.13.3</ecNumber>
    </recommendedName>
</protein>
<dbReference type="InterPro" id="IPR013656">
    <property type="entry name" value="PAS_4"/>
</dbReference>
<feature type="domain" description="HPt" evidence="13">
    <location>
        <begin position="1185"/>
        <end position="1286"/>
    </location>
</feature>
<feature type="domain" description="PAS" evidence="11">
    <location>
        <begin position="324"/>
        <end position="394"/>
    </location>
</feature>
<keyword evidence="7" id="KW-0175">Coiled coil</keyword>
<evidence type="ECO:0000256" key="7">
    <source>
        <dbReference type="SAM" id="Coils"/>
    </source>
</evidence>
<reference evidence="14 15" key="1">
    <citation type="submission" date="2024-04" db="EMBL/GenBank/DDBJ databases">
        <title>Novel species of the genus Ideonella isolated from streams.</title>
        <authorList>
            <person name="Lu H."/>
        </authorList>
    </citation>
    <scope>NUCLEOTIDE SEQUENCE [LARGE SCALE GENOMIC DNA]</scope>
    <source>
        <strain evidence="14 15">DXS29W</strain>
    </source>
</reference>
<dbReference type="Gene3D" id="3.30.450.20">
    <property type="entry name" value="PAS domain"/>
    <property type="match status" value="4"/>
</dbReference>
<dbReference type="PRINTS" id="PR00344">
    <property type="entry name" value="BCTRLSENSOR"/>
</dbReference>
<dbReference type="InterPro" id="IPR003661">
    <property type="entry name" value="HisK_dim/P_dom"/>
</dbReference>
<evidence type="ECO:0000256" key="4">
    <source>
        <dbReference type="ARBA" id="ARBA00023012"/>
    </source>
</evidence>
<feature type="domain" description="PAC" evidence="12">
    <location>
        <begin position="397"/>
        <end position="448"/>
    </location>
</feature>
<feature type="domain" description="PAS" evidence="11">
    <location>
        <begin position="449"/>
        <end position="497"/>
    </location>
</feature>
<feature type="domain" description="PAC" evidence="12">
    <location>
        <begin position="680"/>
        <end position="732"/>
    </location>
</feature>
<dbReference type="InterPro" id="IPR035965">
    <property type="entry name" value="PAS-like_dom_sf"/>
</dbReference>
<dbReference type="SUPFAM" id="SSF52172">
    <property type="entry name" value="CheY-like"/>
    <property type="match status" value="1"/>
</dbReference>
<keyword evidence="3 6" id="KW-0597">Phosphoprotein</keyword>
<sequence length="1286" mass="141255">MAVAAVGGWVVWREFQSQRRQASAHLQSLAELRTTQVESWVERQMMLARVMSSGPALAELFNQWQKTGDPAHVDRLLARSIEFRQANDGDGVLVMDARGRVLASEHPQPSGTNPELDSLLKQALAAGTPMHTGIYRQEGARFERQFDVVVPLVGTGSPAQGAIVLQVDPGRALFPMLVTWPVPSESGESILWRRVGDQLVNLSDVRHRPGSAGQLGQSLRHSPVAVARALRAEALPGGVMQSVDYRGEEVLASVRPVRGTDWWLVSKVDVREVDRPVWTTAAWTLLSGALALIGFGLASWQWHHRQRLAQARRDRAQNEARMETLGLLEAIAHSSSDAIFAKDGQGRYVFVNRAACIEFGKRADEVIGHDDARIFGPELAEQLQAHDRAALAAGSPQVFDERLPGPDGDRINLCTRGPLYGADGQQIGVFGVSRDMTDAHRAHRALRASEAHFRTVVSVLNEGVLVCDPRGVVLSCNPAAEKIAGTRQSDWQGRNIVAPGWTMLREDGSPMPPEETPPGRVLRGEPALEGVLLHTRSPQGDKVWFEVSASPVLNPDSGELMAVVTSFTNVTNRKAQDDEIARHRENLAEEVAARTRELREAVSRLEEMVRFNRTLTDTLPGRVVYWDRHMRCRFANRSFLEWFEKTEDEVIGHPLNDVFEGEFLQRVLPRLRTALRGEALHFEREQIERHGQSHFYQLHYLPDEAVPGEVLGVYVMAFDITPLKRAENELLRANAELEHSRNAAEAASRAKSAFLANMSHEIRTPMNAIIGLTHLMSQDSNDPVQLERLDKVDHAAHHLLQVINDILDLSKIEAGKMVFEITDFRLEALIAQTLDLVAGRAREKGLQLRCDTADLPSRMRGDPTRLSQALLNLLSNAVKFTQHGWVRLSGQVVARDGRRVKLRFEVKDTGEGIAPERQAALFTAFEQADSTIARRHGGTGLGLALTRHLATMMQGEVGVQSEPGVGSAFWITVWLEQADETFAPAEPLSPLAESESRLRRAHAGQRVLLVEDNPINQEVGGELLDRVGLAVETAADGRRAVELASTRPYDLILMDMQMPVMDGLAATRAIRRRLGPRPPIIAMTANAFGEDRMACLEAGMNDHVAKPVDPASLYTTLLRWLPPPSPRDGTGPTAPSGQPSSRTAPARTLSPPPAAPSATPIAAPARFDPIPGLNIDQALAQVAGHWPTLERVLERFVQAYGPGLPALMEPPTPSTNAQWAAVCHSLRGAAGAIGAEALTQSVRQLEHQLHLPFDAATLAAMGQGLHEELLDLVQRMRAQLADGPLR</sequence>
<evidence type="ECO:0000313" key="15">
    <source>
        <dbReference type="Proteomes" id="UP001371218"/>
    </source>
</evidence>
<dbReference type="RefSeq" id="WP_341427905.1">
    <property type="nucleotide sequence ID" value="NZ_JBBUTG010000016.1"/>
</dbReference>
<evidence type="ECO:0000259" key="11">
    <source>
        <dbReference type="PROSITE" id="PS50112"/>
    </source>
</evidence>
<feature type="coiled-coil region" evidence="7">
    <location>
        <begin position="723"/>
        <end position="750"/>
    </location>
</feature>
<keyword evidence="4" id="KW-0902">Two-component regulatory system</keyword>
<dbReference type="CDD" id="cd00130">
    <property type="entry name" value="PAS"/>
    <property type="match status" value="3"/>
</dbReference>
<dbReference type="Gene3D" id="1.20.120.160">
    <property type="entry name" value="HPT domain"/>
    <property type="match status" value="1"/>
</dbReference>
<dbReference type="CDD" id="cd00082">
    <property type="entry name" value="HisKA"/>
    <property type="match status" value="1"/>
</dbReference>
<dbReference type="EC" id="2.7.13.3" evidence="2"/>
<dbReference type="Proteomes" id="UP001371218">
    <property type="component" value="Unassembled WGS sequence"/>
</dbReference>
<proteinExistence type="predicted"/>
<dbReference type="InterPro" id="IPR000014">
    <property type="entry name" value="PAS"/>
</dbReference>
<dbReference type="SUPFAM" id="SSF55785">
    <property type="entry name" value="PYP-like sensor domain (PAS domain)"/>
    <property type="match status" value="3"/>
</dbReference>
<dbReference type="InterPro" id="IPR008207">
    <property type="entry name" value="Sig_transdc_His_kin_Hpt_dom"/>
</dbReference>
<dbReference type="Gene3D" id="3.40.50.2300">
    <property type="match status" value="1"/>
</dbReference>
<dbReference type="Pfam" id="PF02518">
    <property type="entry name" value="HATPase_c"/>
    <property type="match status" value="1"/>
</dbReference>
<dbReference type="InterPro" id="IPR004358">
    <property type="entry name" value="Sig_transdc_His_kin-like_C"/>
</dbReference>
<dbReference type="PANTHER" id="PTHR45339">
    <property type="entry name" value="HYBRID SIGNAL TRANSDUCTION HISTIDINE KINASE J"/>
    <property type="match status" value="1"/>
</dbReference>
<feature type="modified residue" description="Phosphohistidine" evidence="5">
    <location>
        <position position="1224"/>
    </location>
</feature>
<name>A0ABU9BUQ9_9BURK</name>
<evidence type="ECO:0000256" key="1">
    <source>
        <dbReference type="ARBA" id="ARBA00000085"/>
    </source>
</evidence>
<feature type="modified residue" description="4-aspartylphosphate" evidence="6">
    <location>
        <position position="1055"/>
    </location>
</feature>
<dbReference type="SMART" id="SM00091">
    <property type="entry name" value="PAS"/>
    <property type="match status" value="3"/>
</dbReference>
<feature type="region of interest" description="Disordered" evidence="8">
    <location>
        <begin position="1119"/>
        <end position="1163"/>
    </location>
</feature>
<dbReference type="NCBIfam" id="TIGR00229">
    <property type="entry name" value="sensory_box"/>
    <property type="match status" value="3"/>
</dbReference>
<evidence type="ECO:0000259" key="12">
    <source>
        <dbReference type="PROSITE" id="PS50113"/>
    </source>
</evidence>
<dbReference type="Pfam" id="PF08448">
    <property type="entry name" value="PAS_4"/>
    <property type="match status" value="3"/>
</dbReference>
<evidence type="ECO:0000259" key="9">
    <source>
        <dbReference type="PROSITE" id="PS50109"/>
    </source>
</evidence>
<dbReference type="EMBL" id="JBBUTG010000016">
    <property type="protein sequence ID" value="MEK8033484.1"/>
    <property type="molecule type" value="Genomic_DNA"/>
</dbReference>
<dbReference type="SMART" id="SM00448">
    <property type="entry name" value="REC"/>
    <property type="match status" value="1"/>
</dbReference>
<dbReference type="SUPFAM" id="SSF47226">
    <property type="entry name" value="Histidine-containing phosphotransfer domain, HPT domain"/>
    <property type="match status" value="1"/>
</dbReference>
<dbReference type="Pfam" id="PF00072">
    <property type="entry name" value="Response_reg"/>
    <property type="match status" value="1"/>
</dbReference>
<dbReference type="SUPFAM" id="SSF55874">
    <property type="entry name" value="ATPase domain of HSP90 chaperone/DNA topoisomerase II/histidine kinase"/>
    <property type="match status" value="1"/>
</dbReference>
<dbReference type="InterPro" id="IPR036890">
    <property type="entry name" value="HATPase_C_sf"/>
</dbReference>
<dbReference type="Gene3D" id="1.10.287.130">
    <property type="match status" value="1"/>
</dbReference>
<gene>
    <name evidence="14" type="ORF">AACH06_21905</name>
</gene>
<keyword evidence="15" id="KW-1185">Reference proteome</keyword>
<dbReference type="InterPro" id="IPR036097">
    <property type="entry name" value="HisK_dim/P_sf"/>
</dbReference>
<feature type="domain" description="Response regulatory" evidence="10">
    <location>
        <begin position="1006"/>
        <end position="1121"/>
    </location>
</feature>
<evidence type="ECO:0000259" key="10">
    <source>
        <dbReference type="PROSITE" id="PS50110"/>
    </source>
</evidence>
<dbReference type="SMART" id="SM00387">
    <property type="entry name" value="HATPase_c"/>
    <property type="match status" value="1"/>
</dbReference>
<dbReference type="Pfam" id="PF00512">
    <property type="entry name" value="HisKA"/>
    <property type="match status" value="1"/>
</dbReference>
<evidence type="ECO:0000313" key="14">
    <source>
        <dbReference type="EMBL" id="MEK8033484.1"/>
    </source>
</evidence>
<comment type="catalytic activity">
    <reaction evidence="1">
        <text>ATP + protein L-histidine = ADP + protein N-phospho-L-histidine.</text>
        <dbReference type="EC" id="2.7.13.3"/>
    </reaction>
</comment>
<feature type="domain" description="Histidine kinase" evidence="9">
    <location>
        <begin position="757"/>
        <end position="977"/>
    </location>
</feature>
<dbReference type="SUPFAM" id="SSF47384">
    <property type="entry name" value="Homodimeric domain of signal transducing histidine kinase"/>
    <property type="match status" value="1"/>
</dbReference>
<dbReference type="PROSITE" id="PS50113">
    <property type="entry name" value="PAC"/>
    <property type="match status" value="3"/>
</dbReference>
<dbReference type="CDD" id="cd17546">
    <property type="entry name" value="REC_hyHK_CKI1_RcsC-like"/>
    <property type="match status" value="1"/>
</dbReference>
<dbReference type="PROSITE" id="PS50894">
    <property type="entry name" value="HPT"/>
    <property type="match status" value="1"/>
</dbReference>
<dbReference type="InterPro" id="IPR001789">
    <property type="entry name" value="Sig_transdc_resp-reg_receiver"/>
</dbReference>
<dbReference type="InterPro" id="IPR003594">
    <property type="entry name" value="HATPase_dom"/>
</dbReference>
<dbReference type="InterPro" id="IPR036641">
    <property type="entry name" value="HPT_dom_sf"/>
</dbReference>
<dbReference type="Gene3D" id="3.30.565.10">
    <property type="entry name" value="Histidine kinase-like ATPase, C-terminal domain"/>
    <property type="match status" value="1"/>
</dbReference>